<organism evidence="4 5">
    <name type="scientific">Haloarcula hispanica</name>
    <dbReference type="NCBI Taxonomy" id="51589"/>
    <lineage>
        <taxon>Archaea</taxon>
        <taxon>Methanobacteriati</taxon>
        <taxon>Methanobacteriota</taxon>
        <taxon>Stenosarchaea group</taxon>
        <taxon>Halobacteria</taxon>
        <taxon>Halobacteriales</taxon>
        <taxon>Haloarculaceae</taxon>
        <taxon>Haloarcula</taxon>
    </lineage>
</organism>
<keyword evidence="1" id="KW-0597">Phosphoprotein</keyword>
<feature type="modified residue" description="Phosphohistidine" evidence="1">
    <location>
        <position position="45"/>
    </location>
</feature>
<dbReference type="RefSeq" id="WP_207210999.1">
    <property type="nucleotide sequence ID" value="NZ_JAFKAA010000002.1"/>
</dbReference>
<feature type="region of interest" description="Disordered" evidence="2">
    <location>
        <begin position="128"/>
        <end position="157"/>
    </location>
</feature>
<evidence type="ECO:0000313" key="4">
    <source>
        <dbReference type="EMBL" id="RYJ11607.1"/>
    </source>
</evidence>
<dbReference type="InterPro" id="IPR051315">
    <property type="entry name" value="Bact_Chemotaxis_CheA"/>
</dbReference>
<protein>
    <submittedName>
        <fullName evidence="4">Chemotaxis protein CheA</fullName>
    </submittedName>
</protein>
<evidence type="ECO:0000259" key="3">
    <source>
        <dbReference type="PROSITE" id="PS50894"/>
    </source>
</evidence>
<dbReference type="EMBL" id="RZIG01000002">
    <property type="protein sequence ID" value="RYJ11607.1"/>
    <property type="molecule type" value="Genomic_DNA"/>
</dbReference>
<dbReference type="PANTHER" id="PTHR43395">
    <property type="entry name" value="SENSOR HISTIDINE KINASE CHEA"/>
    <property type="match status" value="1"/>
</dbReference>
<proteinExistence type="predicted"/>
<gene>
    <name evidence="4" type="ORF">ELS20_10680</name>
</gene>
<dbReference type="InterPro" id="IPR008207">
    <property type="entry name" value="Sig_transdc_His_kin_Hpt_dom"/>
</dbReference>
<evidence type="ECO:0000256" key="1">
    <source>
        <dbReference type="PROSITE-ProRule" id="PRU00110"/>
    </source>
</evidence>
<accession>A0A482TFF8</accession>
<dbReference type="AlphaFoldDB" id="A0A482TFF8"/>
<dbReference type="Proteomes" id="UP000293535">
    <property type="component" value="Unassembled WGS sequence"/>
</dbReference>
<evidence type="ECO:0000313" key="5">
    <source>
        <dbReference type="Proteomes" id="UP000293535"/>
    </source>
</evidence>
<dbReference type="CDD" id="cd00088">
    <property type="entry name" value="HPT"/>
    <property type="match status" value="1"/>
</dbReference>
<dbReference type="SMART" id="SM00073">
    <property type="entry name" value="HPT"/>
    <property type="match status" value="1"/>
</dbReference>
<sequence length="191" mass="20358">MDDQYLDAFIRESEEAITELNNSLLELESDPSNTEAMDSIFRTAHTLKGNFGAMGFDNAANLAHAMEDLLDEMRQGKMEVTPDLMDLVFAGVDKIEVIVGEIEEHGESGTETDEMVDELRAVLEEGAAAAGDTETADNGGSSDSDESLSADASVSDADIDADAVNERVLQAEISVGESDMLGVDSMLAVES</sequence>
<feature type="compositionally biased region" description="Low complexity" evidence="2">
    <location>
        <begin position="128"/>
        <end position="137"/>
    </location>
</feature>
<dbReference type="Pfam" id="PF01627">
    <property type="entry name" value="Hpt"/>
    <property type="match status" value="1"/>
</dbReference>
<dbReference type="InterPro" id="IPR036641">
    <property type="entry name" value="HPT_dom_sf"/>
</dbReference>
<name>A0A482TFF8_HALHI</name>
<dbReference type="PROSITE" id="PS50894">
    <property type="entry name" value="HPT"/>
    <property type="match status" value="1"/>
</dbReference>
<reference evidence="4 5" key="1">
    <citation type="submission" date="2018-12" db="EMBL/GenBank/DDBJ databases">
        <title>Draft genome sequence of Haloarcula hispinica strain 18.1, an halophilic archaeon isolated from Chott El Jerid of Southern Tunisia.</title>
        <authorList>
            <person name="Najjari A."/>
            <person name="Ben Dhia O."/>
            <person name="Ferjani R."/>
            <person name="Mahjoubi M."/>
            <person name="Sghaier H."/>
            <person name="Elshahed M."/>
            <person name="Ouzari H.I."/>
            <person name="Cherid A."/>
            <person name="Youssef N."/>
        </authorList>
    </citation>
    <scope>NUCLEOTIDE SEQUENCE [LARGE SCALE GENOMIC DNA]</scope>
    <source>
        <strain evidence="4 5">18.1</strain>
    </source>
</reference>
<feature type="domain" description="HPt" evidence="3">
    <location>
        <begin position="1"/>
        <end position="102"/>
    </location>
</feature>
<dbReference type="SUPFAM" id="SSF47226">
    <property type="entry name" value="Histidine-containing phosphotransfer domain, HPT domain"/>
    <property type="match status" value="1"/>
</dbReference>
<dbReference type="PANTHER" id="PTHR43395:SF10">
    <property type="entry name" value="CHEMOTAXIS PROTEIN CHEA"/>
    <property type="match status" value="1"/>
</dbReference>
<evidence type="ECO:0000256" key="2">
    <source>
        <dbReference type="SAM" id="MobiDB-lite"/>
    </source>
</evidence>
<dbReference type="GO" id="GO:0000160">
    <property type="term" value="P:phosphorelay signal transduction system"/>
    <property type="evidence" value="ECO:0007669"/>
    <property type="project" value="InterPro"/>
</dbReference>
<feature type="non-terminal residue" evidence="4">
    <location>
        <position position="191"/>
    </location>
</feature>
<dbReference type="Gene3D" id="1.20.120.160">
    <property type="entry name" value="HPT domain"/>
    <property type="match status" value="1"/>
</dbReference>
<comment type="caution">
    <text evidence="4">The sequence shown here is derived from an EMBL/GenBank/DDBJ whole genome shotgun (WGS) entry which is preliminary data.</text>
</comment>